<dbReference type="OrthoDB" id="7537227at2759"/>
<dbReference type="EMBL" id="KZ305047">
    <property type="protein sequence ID" value="PIA37807.1"/>
    <property type="molecule type" value="Genomic_DNA"/>
</dbReference>
<reference evidence="1 2" key="1">
    <citation type="submission" date="2017-09" db="EMBL/GenBank/DDBJ databases">
        <title>WGS assembly of Aquilegia coerulea Goldsmith.</title>
        <authorList>
            <person name="Hodges S."/>
            <person name="Kramer E."/>
            <person name="Nordborg M."/>
            <person name="Tomkins J."/>
            <person name="Borevitz J."/>
            <person name="Derieg N."/>
            <person name="Yan J."/>
            <person name="Mihaltcheva S."/>
            <person name="Hayes R.D."/>
            <person name="Rokhsar D."/>
        </authorList>
    </citation>
    <scope>NUCLEOTIDE SEQUENCE [LARGE SCALE GENOMIC DNA]</scope>
    <source>
        <strain evidence="2">cv. Goldsmith</strain>
    </source>
</reference>
<name>A0A2G5D3M7_AQUCA</name>
<evidence type="ECO:0000313" key="2">
    <source>
        <dbReference type="Proteomes" id="UP000230069"/>
    </source>
</evidence>
<proteinExistence type="predicted"/>
<organism evidence="1 2">
    <name type="scientific">Aquilegia coerulea</name>
    <name type="common">Rocky mountain columbine</name>
    <dbReference type="NCBI Taxonomy" id="218851"/>
    <lineage>
        <taxon>Eukaryota</taxon>
        <taxon>Viridiplantae</taxon>
        <taxon>Streptophyta</taxon>
        <taxon>Embryophyta</taxon>
        <taxon>Tracheophyta</taxon>
        <taxon>Spermatophyta</taxon>
        <taxon>Magnoliopsida</taxon>
        <taxon>Ranunculales</taxon>
        <taxon>Ranunculaceae</taxon>
        <taxon>Thalictroideae</taxon>
        <taxon>Aquilegia</taxon>
    </lineage>
</organism>
<gene>
    <name evidence="1" type="ORF">AQUCO_03000384v1</name>
</gene>
<dbReference type="Proteomes" id="UP000230069">
    <property type="component" value="Unassembled WGS sequence"/>
</dbReference>
<accession>A0A2G5D3M7</accession>
<dbReference type="InParanoid" id="A0A2G5D3M7"/>
<protein>
    <submittedName>
        <fullName evidence="1">Uncharacterized protein</fullName>
    </submittedName>
</protein>
<sequence>MVVIIYRMFWIKLYNEVKFFCFSTFFVRSFFSTQKSPNGYYPCFFSLHSSLLVPYKLNVCEFSPLLRF</sequence>
<dbReference type="AlphaFoldDB" id="A0A2G5D3M7"/>
<evidence type="ECO:0000313" key="1">
    <source>
        <dbReference type="EMBL" id="PIA37807.1"/>
    </source>
</evidence>
<keyword evidence="2" id="KW-1185">Reference proteome</keyword>